<dbReference type="Pfam" id="PF10358">
    <property type="entry name" value="NT-C2"/>
    <property type="match status" value="1"/>
</dbReference>
<dbReference type="AlphaFoldDB" id="A0A1R3GUD9"/>
<evidence type="ECO:0000313" key="3">
    <source>
        <dbReference type="EMBL" id="OMO61657.1"/>
    </source>
</evidence>
<evidence type="ECO:0000256" key="1">
    <source>
        <dbReference type="SAM" id="MobiDB-lite"/>
    </source>
</evidence>
<organism evidence="3 4">
    <name type="scientific">Corchorus capsularis</name>
    <name type="common">Jute</name>
    <dbReference type="NCBI Taxonomy" id="210143"/>
    <lineage>
        <taxon>Eukaryota</taxon>
        <taxon>Viridiplantae</taxon>
        <taxon>Streptophyta</taxon>
        <taxon>Embryophyta</taxon>
        <taxon>Tracheophyta</taxon>
        <taxon>Spermatophyta</taxon>
        <taxon>Magnoliopsida</taxon>
        <taxon>eudicotyledons</taxon>
        <taxon>Gunneridae</taxon>
        <taxon>Pentapetalae</taxon>
        <taxon>rosids</taxon>
        <taxon>malvids</taxon>
        <taxon>Malvales</taxon>
        <taxon>Malvaceae</taxon>
        <taxon>Grewioideae</taxon>
        <taxon>Apeibeae</taxon>
        <taxon>Corchorus</taxon>
    </lineage>
</organism>
<dbReference type="PROSITE" id="PS51840">
    <property type="entry name" value="C2_NT"/>
    <property type="match status" value="1"/>
</dbReference>
<sequence>MKWTSSPRSPLKRLHVKVKPLKLEGLSRRIDEDEEEDDKKMVMVEIVWKGPAKSAGLMVPLFKSSSKHKRNRSSERILRNNGESIEWDDEFESLCEFSVMSKDRGCGSWDVSLNVLLHGKNGEKMRKTAVAGKVPMNLSEFVSELECSEIERKFPITLNVDGAVIEATLLISVSFAEVRSPPDTAGFVQSSAESNKEDGFFKMVKGLTRQKNKKEKVHQLSLCDSDESLVFDSDGLHGNMSTTTSETSNSGELSLGPELESSKSLGIQLESTTNQKQMIRLFSWKKRRLSFRSFSRKKIEPLINSESKINESDVSVVDSKDGNCWEVKELVSRDGQARLKANVFFASFDQRSEKAAGESACTAMVAVVAHWLHSNQDIMPTRLEFDSLITEGSSEWRKLCDNVAYTNSFPDKHFDLETVLKAAVRPIAVLQDRSFTGVFSPEKFDCLKGHMSFDEIWNEINSNRNDHGFEPRVYIISWNDHFFVLKVESNAYYIIDSLGERLFEGCNQAYILKFDDSSVMYGKAAAAQVKQESSNSEETGEKAAQQTKEEEANEEVICHGKECCREYIKRFLAAIPVRELEEEEKKGEASNFSPLLHQRLQIEFHYSSSSSSSCSSSATS</sequence>
<gene>
    <name evidence="3" type="ORF">CCACVL1_23334</name>
</gene>
<dbReference type="Gramene" id="OMO61657">
    <property type="protein sequence ID" value="OMO61657"/>
    <property type="gene ID" value="CCACVL1_23334"/>
</dbReference>
<evidence type="ECO:0000259" key="2">
    <source>
        <dbReference type="PROSITE" id="PS51840"/>
    </source>
</evidence>
<feature type="domain" description="C2 NT-type" evidence="2">
    <location>
        <begin position="4"/>
        <end position="177"/>
    </location>
</feature>
<dbReference type="EMBL" id="AWWV01013413">
    <property type="protein sequence ID" value="OMO61657.1"/>
    <property type="molecule type" value="Genomic_DNA"/>
</dbReference>
<dbReference type="OMA" id="IWDEIKS"/>
<proteinExistence type="predicted"/>
<keyword evidence="4" id="KW-1185">Reference proteome</keyword>
<dbReference type="Proteomes" id="UP000188268">
    <property type="component" value="Unassembled WGS sequence"/>
</dbReference>
<feature type="compositionally biased region" description="Low complexity" evidence="1">
    <location>
        <begin position="241"/>
        <end position="254"/>
    </location>
</feature>
<feature type="region of interest" description="Disordered" evidence="1">
    <location>
        <begin position="234"/>
        <end position="254"/>
    </location>
</feature>
<dbReference type="PANTHER" id="PTHR31182:SF17">
    <property type="entry name" value="EEIG1_EHBP1 PROTEIN AMINO-TERMINAL DOMAIN PROTEIN"/>
    <property type="match status" value="1"/>
</dbReference>
<dbReference type="PANTHER" id="PTHR31182">
    <property type="entry name" value="C2 NT-TYPE DOMAIN-CONTAINING PROTEIN"/>
    <property type="match status" value="1"/>
</dbReference>
<feature type="region of interest" description="Disordered" evidence="1">
    <location>
        <begin position="530"/>
        <end position="550"/>
    </location>
</feature>
<evidence type="ECO:0000313" key="4">
    <source>
        <dbReference type="Proteomes" id="UP000188268"/>
    </source>
</evidence>
<reference evidence="3 4" key="1">
    <citation type="submission" date="2013-09" db="EMBL/GenBank/DDBJ databases">
        <title>Corchorus capsularis genome sequencing.</title>
        <authorList>
            <person name="Alam M."/>
            <person name="Haque M.S."/>
            <person name="Islam M.S."/>
            <person name="Emdad E.M."/>
            <person name="Islam M.M."/>
            <person name="Ahmed B."/>
            <person name="Halim A."/>
            <person name="Hossen Q.M.M."/>
            <person name="Hossain M.Z."/>
            <person name="Ahmed R."/>
            <person name="Khan M.M."/>
            <person name="Islam R."/>
            <person name="Rashid M.M."/>
            <person name="Khan S.A."/>
            <person name="Rahman M.S."/>
            <person name="Alam M."/>
        </authorList>
    </citation>
    <scope>NUCLEOTIDE SEQUENCE [LARGE SCALE GENOMIC DNA]</scope>
    <source>
        <strain evidence="4">cv. CVL-1</strain>
        <tissue evidence="3">Whole seedling</tissue>
    </source>
</reference>
<dbReference type="STRING" id="210143.A0A1R3GUD9"/>
<dbReference type="InterPro" id="IPR019448">
    <property type="entry name" value="NT-C2"/>
</dbReference>
<name>A0A1R3GUD9_COCAP</name>
<accession>A0A1R3GUD9</accession>
<comment type="caution">
    <text evidence="3">The sequence shown here is derived from an EMBL/GenBank/DDBJ whole genome shotgun (WGS) entry which is preliminary data.</text>
</comment>
<protein>
    <recommendedName>
        <fullName evidence="2">C2 NT-type domain-containing protein</fullName>
    </recommendedName>
</protein>
<dbReference type="OrthoDB" id="733571at2759"/>